<dbReference type="SUPFAM" id="SSF52172">
    <property type="entry name" value="CheY-like"/>
    <property type="match status" value="1"/>
</dbReference>
<evidence type="ECO:0000313" key="4">
    <source>
        <dbReference type="Proteomes" id="UP000635828"/>
    </source>
</evidence>
<accession>A0ABR7FQD0</accession>
<comment type="caution">
    <text evidence="3">The sequence shown here is derived from an EMBL/GenBank/DDBJ whole genome shotgun (WGS) entry which is preliminary data.</text>
</comment>
<name>A0ABR7FQD0_9FIRM</name>
<dbReference type="Proteomes" id="UP000635828">
    <property type="component" value="Unassembled WGS sequence"/>
</dbReference>
<evidence type="ECO:0000259" key="2">
    <source>
        <dbReference type="PROSITE" id="PS50921"/>
    </source>
</evidence>
<evidence type="ECO:0000256" key="1">
    <source>
        <dbReference type="SAM" id="Coils"/>
    </source>
</evidence>
<keyword evidence="1" id="KW-0175">Coiled coil</keyword>
<dbReference type="InterPro" id="IPR011006">
    <property type="entry name" value="CheY-like_superfamily"/>
</dbReference>
<proteinExistence type="predicted"/>
<dbReference type="PROSITE" id="PS50921">
    <property type="entry name" value="ANTAR"/>
    <property type="match status" value="1"/>
</dbReference>
<dbReference type="Gene3D" id="1.10.10.10">
    <property type="entry name" value="Winged helix-like DNA-binding domain superfamily/Winged helix DNA-binding domain"/>
    <property type="match status" value="1"/>
</dbReference>
<organism evidence="3 4">
    <name type="scientific">Anaerostipes hominis</name>
    <name type="common">ex Liu et al. 2021</name>
    <dbReference type="NCBI Taxonomy" id="2763018"/>
    <lineage>
        <taxon>Bacteria</taxon>
        <taxon>Bacillati</taxon>
        <taxon>Bacillota</taxon>
        <taxon>Clostridia</taxon>
        <taxon>Lachnospirales</taxon>
        <taxon>Lachnospiraceae</taxon>
        <taxon>Anaerostipes</taxon>
    </lineage>
</organism>
<feature type="domain" description="ANTAR" evidence="2">
    <location>
        <begin position="119"/>
        <end position="180"/>
    </location>
</feature>
<sequence length="185" mass="21503">MGSLVHIFVLFPKQEQARSIRNLLVRNGFEVTAACVTGAQIMQRAESLEDGLIVCGYKFADMVCSELREYLPDGFRMIVLAPQASLEFLDIQGMEYLPMPLKPPFLMEKVREMADALCNAQKKKRHRPRQRTREELEIIEETKELLMKNNRISEQEAHEYIQRRSMNSGVGLIEMAKMIRDSYRY</sequence>
<dbReference type="RefSeq" id="WP_051405181.1">
    <property type="nucleotide sequence ID" value="NZ_JACOOS010000002.1"/>
</dbReference>
<dbReference type="SMART" id="SM01012">
    <property type="entry name" value="ANTAR"/>
    <property type="match status" value="1"/>
</dbReference>
<dbReference type="InterPro" id="IPR036388">
    <property type="entry name" value="WH-like_DNA-bd_sf"/>
</dbReference>
<reference evidence="3 4" key="1">
    <citation type="submission" date="2020-08" db="EMBL/GenBank/DDBJ databases">
        <title>Genome public.</title>
        <authorList>
            <person name="Liu C."/>
            <person name="Sun Q."/>
        </authorList>
    </citation>
    <scope>NUCLEOTIDE SEQUENCE [LARGE SCALE GENOMIC DNA]</scope>
    <source>
        <strain evidence="3 4">NSJ-7</strain>
    </source>
</reference>
<gene>
    <name evidence="3" type="ORF">H8S22_03205</name>
</gene>
<dbReference type="InterPro" id="IPR005561">
    <property type="entry name" value="ANTAR"/>
</dbReference>
<dbReference type="EMBL" id="JACOOS010000002">
    <property type="protein sequence ID" value="MBC5676656.1"/>
    <property type="molecule type" value="Genomic_DNA"/>
</dbReference>
<protein>
    <submittedName>
        <fullName evidence="3">ANTAR domain-containing protein</fullName>
    </submittedName>
</protein>
<feature type="coiled-coil region" evidence="1">
    <location>
        <begin position="129"/>
        <end position="156"/>
    </location>
</feature>
<evidence type="ECO:0000313" key="3">
    <source>
        <dbReference type="EMBL" id="MBC5676656.1"/>
    </source>
</evidence>
<keyword evidence="4" id="KW-1185">Reference proteome</keyword>
<dbReference type="Pfam" id="PF03861">
    <property type="entry name" value="ANTAR"/>
    <property type="match status" value="1"/>
</dbReference>